<dbReference type="Pfam" id="PF00078">
    <property type="entry name" value="RVT_1"/>
    <property type="match status" value="1"/>
</dbReference>
<dbReference type="EC" id="2.7.7.49" evidence="1"/>
<reference evidence="3" key="1">
    <citation type="submission" date="2025-08" db="UniProtKB">
        <authorList>
            <consortium name="Ensembl"/>
        </authorList>
    </citation>
    <scope>IDENTIFICATION</scope>
</reference>
<evidence type="ECO:0000256" key="1">
    <source>
        <dbReference type="ARBA" id="ARBA00012493"/>
    </source>
</evidence>
<evidence type="ECO:0000313" key="4">
    <source>
        <dbReference type="Proteomes" id="UP000694722"/>
    </source>
</evidence>
<dbReference type="Ensembl" id="ENSSSCT00040041556.1">
    <property type="protein sequence ID" value="ENSSSCP00040017405.1"/>
    <property type="gene ID" value="ENSSSCG00040030926.1"/>
</dbReference>
<dbReference type="SUPFAM" id="SSF56672">
    <property type="entry name" value="DNA/RNA polymerases"/>
    <property type="match status" value="1"/>
</dbReference>
<evidence type="ECO:0000313" key="3">
    <source>
        <dbReference type="Ensembl" id="ENSSSCP00040017405.1"/>
    </source>
</evidence>
<dbReference type="GO" id="GO:0003964">
    <property type="term" value="F:RNA-directed DNA polymerase activity"/>
    <property type="evidence" value="ECO:0007669"/>
    <property type="project" value="UniProtKB-EC"/>
</dbReference>
<evidence type="ECO:0000259" key="2">
    <source>
        <dbReference type="PROSITE" id="PS50878"/>
    </source>
</evidence>
<dbReference type="AlphaFoldDB" id="A0A8D1E7V0"/>
<dbReference type="CDD" id="cd01650">
    <property type="entry name" value="RT_nLTR_like"/>
    <property type="match status" value="1"/>
</dbReference>
<feature type="domain" description="Reverse transcriptase" evidence="2">
    <location>
        <begin position="1"/>
        <end position="215"/>
    </location>
</feature>
<proteinExistence type="predicted"/>
<name>A0A8D1E7V0_PIG</name>
<sequence>MNIDAKILNKILPNRIQQCIKRIIHHDQVRFIPGMQGFFNTPKSISVIHHVNKLKKKNHMILSIDTEQAFDKSQHPFPIKTLQKVGIAGTYLNIIKAIDDKPTANIILNGEKLKEFPLRPGTRQGCLLSPLLFNIVLEVLATAIREVKDIKGIQFGKEEVKLSRLTDDMILYLENPKDSTRKLSELIHEFGKVAGYKINTQKSRTFPYTNNKRSE</sequence>
<dbReference type="PROSITE" id="PS50878">
    <property type="entry name" value="RT_POL"/>
    <property type="match status" value="1"/>
</dbReference>
<accession>A0A8D1E7V0</accession>
<dbReference type="Proteomes" id="UP000694722">
    <property type="component" value="Unplaced"/>
</dbReference>
<organism evidence="3 4">
    <name type="scientific">Sus scrofa</name>
    <name type="common">Pig</name>
    <dbReference type="NCBI Taxonomy" id="9823"/>
    <lineage>
        <taxon>Eukaryota</taxon>
        <taxon>Metazoa</taxon>
        <taxon>Chordata</taxon>
        <taxon>Craniata</taxon>
        <taxon>Vertebrata</taxon>
        <taxon>Euteleostomi</taxon>
        <taxon>Mammalia</taxon>
        <taxon>Eutheria</taxon>
        <taxon>Laurasiatheria</taxon>
        <taxon>Artiodactyla</taxon>
        <taxon>Suina</taxon>
        <taxon>Suidae</taxon>
        <taxon>Sus</taxon>
    </lineage>
</organism>
<dbReference type="PANTHER" id="PTHR19446">
    <property type="entry name" value="REVERSE TRANSCRIPTASES"/>
    <property type="match status" value="1"/>
</dbReference>
<dbReference type="InterPro" id="IPR000477">
    <property type="entry name" value="RT_dom"/>
</dbReference>
<protein>
    <recommendedName>
        <fullName evidence="1">RNA-directed DNA polymerase</fullName>
        <ecNumber evidence="1">2.7.7.49</ecNumber>
    </recommendedName>
</protein>
<dbReference type="InterPro" id="IPR043502">
    <property type="entry name" value="DNA/RNA_pol_sf"/>
</dbReference>